<dbReference type="EMBL" id="WQLB01000005">
    <property type="protein sequence ID" value="MVN86188.1"/>
    <property type="molecule type" value="Genomic_DNA"/>
</dbReference>
<proteinExistence type="predicted"/>
<comment type="caution">
    <text evidence="1">The sequence shown here is derived from an EMBL/GenBank/DDBJ whole genome shotgun (WGS) entry which is preliminary data.</text>
</comment>
<dbReference type="InterPro" id="IPR011990">
    <property type="entry name" value="TPR-like_helical_dom_sf"/>
</dbReference>
<dbReference type="RefSeq" id="WP_157458252.1">
    <property type="nucleotide sequence ID" value="NZ_WQLB01000005.1"/>
</dbReference>
<evidence type="ECO:0000313" key="1">
    <source>
        <dbReference type="EMBL" id="MVN86188.1"/>
    </source>
</evidence>
<dbReference type="SUPFAM" id="SSF48452">
    <property type="entry name" value="TPR-like"/>
    <property type="match status" value="1"/>
</dbReference>
<gene>
    <name evidence="1" type="ORF">GO986_05365</name>
</gene>
<evidence type="ECO:0000313" key="2">
    <source>
        <dbReference type="Proteomes" id="UP000483286"/>
    </source>
</evidence>
<dbReference type="Proteomes" id="UP000483286">
    <property type="component" value="Unassembled WGS sequence"/>
</dbReference>
<accession>A0A7C9HXE4</accession>
<name>A0A7C9HXE4_9DEIO</name>
<dbReference type="AlphaFoldDB" id="A0A7C9HXE4"/>
<organism evidence="1 2">
    <name type="scientific">Deinococcus arboris</name>
    <dbReference type="NCBI Taxonomy" id="2682977"/>
    <lineage>
        <taxon>Bacteria</taxon>
        <taxon>Thermotogati</taxon>
        <taxon>Deinococcota</taxon>
        <taxon>Deinococci</taxon>
        <taxon>Deinococcales</taxon>
        <taxon>Deinococcaceae</taxon>
        <taxon>Deinococcus</taxon>
    </lineage>
</organism>
<keyword evidence="2" id="KW-1185">Reference proteome</keyword>
<reference evidence="1 2" key="1">
    <citation type="submission" date="2019-12" db="EMBL/GenBank/DDBJ databases">
        <title>Deinococcus sp. HMF7620 Genome sequencing and assembly.</title>
        <authorList>
            <person name="Kang H."/>
            <person name="Kim H."/>
            <person name="Joh K."/>
        </authorList>
    </citation>
    <scope>NUCLEOTIDE SEQUENCE [LARGE SCALE GENOMIC DNA]</scope>
    <source>
        <strain evidence="1 2">HMF7620</strain>
    </source>
</reference>
<protein>
    <submittedName>
        <fullName evidence="1">Uncharacterized protein</fullName>
    </submittedName>
</protein>
<sequence>MSAPGVASGVRSAVLRGEPQQAWAEFTRLTAPTDSDRLWALRALMLLRREHEAHRPVQVLATAGVSGAAAELARVLLFLGRPDEALARLDAGRSDLRSALDGALWWRTRARLLAYTSSYRQGLEHAERAWEHLQDAAQDELAFYRAPLLIQVAEFQMYTGDLPRALVTLGQARAQLDPQSVTRLYLHAIELEALLSLGRWNDALVSLRRLDALPQARAQYQLRYHWARYYLAAGQLSQALREFTLVASAAYERANQDLEFWARLGTATLLAWQQDEAGCQAELLRAAELLHALKSKEHQQGFALRRAACLLRLGHPVTPELLDDLTTARDVHQAMDLPLDAAAAQLQLCEAYRRRGDEAGLQSAALTLKTLCARLRGPYLLAREWPLLPELQACLAGHLEGGDLGRPVLEVVTLGAERLLVDGQPVHVPMRRALELIAYLMQARSASLGRILADVFEEMPAAAARNQFHQVRHEIGRVVPQLHVLYDPRSREYRLETTFRLQWDVQRVRAGAEPLGGRLFLPSSGSWWAEQVNEELSRQAQAPEGH</sequence>